<keyword evidence="3" id="KW-1185">Reference proteome</keyword>
<keyword evidence="1" id="KW-0732">Signal</keyword>
<dbReference type="InterPro" id="IPR041662">
    <property type="entry name" value="SusD-like_2"/>
</dbReference>
<feature type="chain" id="PRO_5045831071" evidence="1">
    <location>
        <begin position="22"/>
        <end position="473"/>
    </location>
</feature>
<feature type="signal peptide" evidence="1">
    <location>
        <begin position="1"/>
        <end position="21"/>
    </location>
</feature>
<dbReference type="InterPro" id="IPR011990">
    <property type="entry name" value="TPR-like_helical_dom_sf"/>
</dbReference>
<dbReference type="Proteomes" id="UP001500469">
    <property type="component" value="Unassembled WGS sequence"/>
</dbReference>
<dbReference type="RefSeq" id="WP_343849608.1">
    <property type="nucleotide sequence ID" value="NZ_BAAAFI010000004.1"/>
</dbReference>
<dbReference type="SUPFAM" id="SSF48452">
    <property type="entry name" value="TPR-like"/>
    <property type="match status" value="1"/>
</dbReference>
<evidence type="ECO:0000313" key="3">
    <source>
        <dbReference type="Proteomes" id="UP001500469"/>
    </source>
</evidence>
<evidence type="ECO:0000256" key="1">
    <source>
        <dbReference type="SAM" id="SignalP"/>
    </source>
</evidence>
<evidence type="ECO:0000313" key="2">
    <source>
        <dbReference type="EMBL" id="GAA0878308.1"/>
    </source>
</evidence>
<keyword evidence="2" id="KW-0449">Lipoprotein</keyword>
<name>A0ABP3Y9Y8_9BACT</name>
<dbReference type="EMBL" id="BAAAFI010000004">
    <property type="protein sequence ID" value="GAA0878308.1"/>
    <property type="molecule type" value="Genomic_DNA"/>
</dbReference>
<gene>
    <name evidence="2" type="ORF">GCM10009119_12760</name>
</gene>
<sequence>MKFRNKLNVLIGASMVLLASACESFLDVNENPNNPEDAPVSGLLTNSTLETARNVYRTGSATSNYVQYLASPNPASSSDTMDPVDFSSTWFNLYNVMTDLTVIMEKSTESGANHYLGVAQILMALNLGMTVDFFGDVPFSQGFTFETVTPGYDDDQQLYGQVLSLLDQGIANLKLETTITIGDDDFIYQGDITKWEKFAYSLKARYLIHTQSYAEALAALNNGFKSNSDDAKVIFFEQAFNPWAQVAINNANLLLGGWISEQFIQAMDGTSYPTFDPRLPLMVGTTNAGEFVGTVNGAGRGNAPESGARSTLIPGQYYTSTTSPILISTHAELKFIEAEAALPTDRSRAYAAYLAGIEAHMDMLSYEDDDDQDAYEAAKAAYLADPSVAVGAGALSIDLIMKEKYVAMFLHPETWNDARRYDYGYKDMTVPVNLNPDLNGEYIRRMAYPDSEVSRNGDNVPQVTLLDRIWWDQ</sequence>
<accession>A0ABP3Y9Y8</accession>
<dbReference type="Pfam" id="PF12771">
    <property type="entry name" value="SusD-like_2"/>
    <property type="match status" value="1"/>
</dbReference>
<dbReference type="PROSITE" id="PS51257">
    <property type="entry name" value="PROKAR_LIPOPROTEIN"/>
    <property type="match status" value="1"/>
</dbReference>
<comment type="caution">
    <text evidence="2">The sequence shown here is derived from an EMBL/GenBank/DDBJ whole genome shotgun (WGS) entry which is preliminary data.</text>
</comment>
<organism evidence="2 3">
    <name type="scientific">Algoriphagus jejuensis</name>
    <dbReference type="NCBI Taxonomy" id="419934"/>
    <lineage>
        <taxon>Bacteria</taxon>
        <taxon>Pseudomonadati</taxon>
        <taxon>Bacteroidota</taxon>
        <taxon>Cytophagia</taxon>
        <taxon>Cytophagales</taxon>
        <taxon>Cyclobacteriaceae</taxon>
        <taxon>Algoriphagus</taxon>
    </lineage>
</organism>
<protein>
    <submittedName>
        <fullName evidence="2">SusD/RagB family nutrient-binding outer membrane lipoprotein</fullName>
    </submittedName>
</protein>
<dbReference type="Gene3D" id="1.25.40.390">
    <property type="match status" value="1"/>
</dbReference>
<proteinExistence type="predicted"/>
<reference evidence="3" key="1">
    <citation type="journal article" date="2019" name="Int. J. Syst. Evol. Microbiol.">
        <title>The Global Catalogue of Microorganisms (GCM) 10K type strain sequencing project: providing services to taxonomists for standard genome sequencing and annotation.</title>
        <authorList>
            <consortium name="The Broad Institute Genomics Platform"/>
            <consortium name="The Broad Institute Genome Sequencing Center for Infectious Disease"/>
            <person name="Wu L."/>
            <person name="Ma J."/>
        </authorList>
    </citation>
    <scope>NUCLEOTIDE SEQUENCE [LARGE SCALE GENOMIC DNA]</scope>
    <source>
        <strain evidence="3">JCM 16112</strain>
    </source>
</reference>